<dbReference type="EMBL" id="JABFAF010263419">
    <property type="protein sequence ID" value="MBA0875996.1"/>
    <property type="molecule type" value="Genomic_DNA"/>
</dbReference>
<dbReference type="AlphaFoldDB" id="A0A7J9MYW9"/>
<comment type="caution">
    <text evidence="1">The sequence shown here is derived from an EMBL/GenBank/DDBJ whole genome shotgun (WGS) entry which is preliminary data.</text>
</comment>
<keyword evidence="2" id="KW-1185">Reference proteome</keyword>
<reference evidence="1 2" key="1">
    <citation type="journal article" date="2019" name="Genome Biol. Evol.">
        <title>Insights into the evolution of the New World diploid cottons (Gossypium, subgenus Houzingenia) based on genome sequencing.</title>
        <authorList>
            <person name="Grover C.E."/>
            <person name="Arick M.A. 2nd"/>
            <person name="Thrash A."/>
            <person name="Conover J.L."/>
            <person name="Sanders W.S."/>
            <person name="Peterson D.G."/>
            <person name="Frelichowski J.E."/>
            <person name="Scheffler J.A."/>
            <person name="Scheffler B.E."/>
            <person name="Wendel J.F."/>
        </authorList>
    </citation>
    <scope>NUCLEOTIDE SEQUENCE [LARGE SCALE GENOMIC DNA]</scope>
    <source>
        <strain evidence="1">1</strain>
        <tissue evidence="1">Leaf</tissue>
    </source>
</reference>
<evidence type="ECO:0000313" key="2">
    <source>
        <dbReference type="Proteomes" id="UP000593576"/>
    </source>
</evidence>
<protein>
    <submittedName>
        <fullName evidence="1">Uncharacterized protein</fullName>
    </submittedName>
</protein>
<name>A0A7J9MYW9_GOSSC</name>
<accession>A0A7J9MYW9</accession>
<proteinExistence type="predicted"/>
<gene>
    <name evidence="1" type="ORF">Goshw_019563</name>
</gene>
<dbReference type="PANTHER" id="PTHR48200:SF1">
    <property type="entry name" value="AMINOTRANSFERASE-LIKE PLANT MOBILE DOMAIN-CONTAINING PROTEIN"/>
    <property type="match status" value="1"/>
</dbReference>
<evidence type="ECO:0000313" key="1">
    <source>
        <dbReference type="EMBL" id="MBA0875996.1"/>
    </source>
</evidence>
<dbReference type="OrthoDB" id="1696203at2759"/>
<dbReference type="Proteomes" id="UP000593576">
    <property type="component" value="Unassembled WGS sequence"/>
</dbReference>
<dbReference type="PANTHER" id="PTHR48200">
    <property type="entry name" value="PROTEIN, PUTATIVE-RELATED"/>
    <property type="match status" value="1"/>
</dbReference>
<sequence>MAILQNLQDEDVEWRAPWMIPDENLYRCGDFDWVRLLEFEELLDMLLYSCPMITLEYSWWWGQRVNDNILVPNQEITRSLEEHLSIRTASLGKMSEQWRQEIKEEKIKVDQWEKKFQDT</sequence>
<organism evidence="1 2">
    <name type="scientific">Gossypium schwendimanii</name>
    <name type="common">Cotton</name>
    <dbReference type="NCBI Taxonomy" id="34291"/>
    <lineage>
        <taxon>Eukaryota</taxon>
        <taxon>Viridiplantae</taxon>
        <taxon>Streptophyta</taxon>
        <taxon>Embryophyta</taxon>
        <taxon>Tracheophyta</taxon>
        <taxon>Spermatophyta</taxon>
        <taxon>Magnoliopsida</taxon>
        <taxon>eudicotyledons</taxon>
        <taxon>Gunneridae</taxon>
        <taxon>Pentapetalae</taxon>
        <taxon>rosids</taxon>
        <taxon>malvids</taxon>
        <taxon>Malvales</taxon>
        <taxon>Malvaceae</taxon>
        <taxon>Malvoideae</taxon>
        <taxon>Gossypium</taxon>
    </lineage>
</organism>